<dbReference type="PANTHER" id="PTHR45628:SF5">
    <property type="entry name" value="VOLTAGE-DEPENDENT R-TYPE CALCIUM CHANNEL SUBUNIT ALPHA-1E"/>
    <property type="match status" value="1"/>
</dbReference>
<reference evidence="6 7" key="1">
    <citation type="submission" date="2024-05" db="EMBL/GenBank/DDBJ databases">
        <title>Genome sequencing and assembly of Indian major carp, Cirrhinus mrigala (Hamilton, 1822).</title>
        <authorList>
            <person name="Mohindra V."/>
            <person name="Chowdhury L.M."/>
            <person name="Lal K."/>
            <person name="Jena J.K."/>
        </authorList>
    </citation>
    <scope>NUCLEOTIDE SEQUENCE [LARGE SCALE GENOMIC DNA]</scope>
    <source>
        <strain evidence="6">CM1030</strain>
        <tissue evidence="6">Blood</tissue>
    </source>
</reference>
<evidence type="ECO:0000313" key="7">
    <source>
        <dbReference type="Proteomes" id="UP001529510"/>
    </source>
</evidence>
<keyword evidence="1" id="KW-0813">Transport</keyword>
<evidence type="ECO:0000256" key="1">
    <source>
        <dbReference type="ARBA" id="ARBA00022448"/>
    </source>
</evidence>
<evidence type="ECO:0000313" key="6">
    <source>
        <dbReference type="EMBL" id="KAL0200001.1"/>
    </source>
</evidence>
<evidence type="ECO:0000256" key="2">
    <source>
        <dbReference type="ARBA" id="ARBA00022882"/>
    </source>
</evidence>
<keyword evidence="2" id="KW-0851">Voltage-gated channel</keyword>
<accession>A0ABD0RNV1</accession>
<dbReference type="GO" id="GO:0034220">
    <property type="term" value="P:monoatomic ion transmembrane transport"/>
    <property type="evidence" value="ECO:0007669"/>
    <property type="project" value="UniProtKB-KW"/>
</dbReference>
<dbReference type="EMBL" id="JAMKFB020000002">
    <property type="protein sequence ID" value="KAL0200001.1"/>
    <property type="molecule type" value="Genomic_DNA"/>
</dbReference>
<comment type="caution">
    <text evidence="6">The sequence shown here is derived from an EMBL/GenBank/DDBJ whole genome shotgun (WGS) entry which is preliminary data.</text>
</comment>
<keyword evidence="5" id="KW-0812">Transmembrane</keyword>
<feature type="transmembrane region" description="Helical" evidence="5">
    <location>
        <begin position="34"/>
        <end position="52"/>
    </location>
</feature>
<evidence type="ECO:0000256" key="3">
    <source>
        <dbReference type="ARBA" id="ARBA00023065"/>
    </source>
</evidence>
<gene>
    <name evidence="6" type="ORF">M9458_003188</name>
</gene>
<dbReference type="GO" id="GO:0034702">
    <property type="term" value="C:monoatomic ion channel complex"/>
    <property type="evidence" value="ECO:0007669"/>
    <property type="project" value="UniProtKB-KW"/>
</dbReference>
<dbReference type="PANTHER" id="PTHR45628">
    <property type="entry name" value="VOLTAGE-DEPENDENT CALCIUM CHANNEL TYPE A SUBUNIT ALPHA-1"/>
    <property type="match status" value="1"/>
</dbReference>
<keyword evidence="4" id="KW-0407">Ion channel</keyword>
<evidence type="ECO:0000256" key="4">
    <source>
        <dbReference type="ARBA" id="ARBA00023303"/>
    </source>
</evidence>
<keyword evidence="5" id="KW-1133">Transmembrane helix</keyword>
<organism evidence="6 7">
    <name type="scientific">Cirrhinus mrigala</name>
    <name type="common">Mrigala</name>
    <dbReference type="NCBI Taxonomy" id="683832"/>
    <lineage>
        <taxon>Eukaryota</taxon>
        <taxon>Metazoa</taxon>
        <taxon>Chordata</taxon>
        <taxon>Craniata</taxon>
        <taxon>Vertebrata</taxon>
        <taxon>Euteleostomi</taxon>
        <taxon>Actinopterygii</taxon>
        <taxon>Neopterygii</taxon>
        <taxon>Teleostei</taxon>
        <taxon>Ostariophysi</taxon>
        <taxon>Cypriniformes</taxon>
        <taxon>Cyprinidae</taxon>
        <taxon>Labeoninae</taxon>
        <taxon>Labeonini</taxon>
        <taxon>Cirrhinus</taxon>
    </lineage>
</organism>
<feature type="non-terminal residue" evidence="6">
    <location>
        <position position="65"/>
    </location>
</feature>
<name>A0ABD0RNV1_CIRMR</name>
<keyword evidence="7" id="KW-1185">Reference proteome</keyword>
<proteinExistence type="predicted"/>
<protein>
    <submittedName>
        <fullName evidence="6">Uncharacterized protein</fullName>
    </submittedName>
</protein>
<dbReference type="InterPro" id="IPR050599">
    <property type="entry name" value="VDCC_alpha-1_subunit"/>
</dbReference>
<dbReference type="AlphaFoldDB" id="A0ABD0RNV1"/>
<feature type="non-terminal residue" evidence="6">
    <location>
        <position position="1"/>
    </location>
</feature>
<keyword evidence="3" id="KW-0406">Ion transport</keyword>
<keyword evidence="5" id="KW-0472">Membrane</keyword>
<evidence type="ECO:0000256" key="5">
    <source>
        <dbReference type="SAM" id="Phobius"/>
    </source>
</evidence>
<dbReference type="Proteomes" id="UP001529510">
    <property type="component" value="Unassembled WGS sequence"/>
</dbReference>
<sequence length="65" mass="7669">VGIRTARRGPAAYMRRKERMLRISIRRMVKTDSFYWIVLSLVALNTICVSIVHHNQPEWLTIIQC</sequence>